<name>A0A2A2KH25_9BILA</name>
<reference evidence="1 2" key="1">
    <citation type="journal article" date="2017" name="Curr. Biol.">
        <title>Genome architecture and evolution of a unichromosomal asexual nematode.</title>
        <authorList>
            <person name="Fradin H."/>
            <person name="Zegar C."/>
            <person name="Gutwein M."/>
            <person name="Lucas J."/>
            <person name="Kovtun M."/>
            <person name="Corcoran D."/>
            <person name="Baugh L.R."/>
            <person name="Kiontke K."/>
            <person name="Gunsalus K."/>
            <person name="Fitch D.H."/>
            <person name="Piano F."/>
        </authorList>
    </citation>
    <scope>NUCLEOTIDE SEQUENCE [LARGE SCALE GENOMIC DNA]</scope>
    <source>
        <strain evidence="1">PF1309</strain>
    </source>
</reference>
<proteinExistence type="predicted"/>
<dbReference type="Proteomes" id="UP000218231">
    <property type="component" value="Unassembled WGS sequence"/>
</dbReference>
<sequence length="135" mass="14913">MRMRGAWGEDGKTIFGKTDTPDGYFLLAGIDKKLPPEYSVMLIVIEAYDFSFDAFGQQGGVAVIDDIEYNASAIYNCRMIPHFEPPVNLTASTCNAVACDFESGDCMEKLEDAGFETSDERKAVSDLRMALVLNF</sequence>
<keyword evidence="2" id="KW-1185">Reference proteome</keyword>
<accession>A0A2A2KH25</accession>
<organism evidence="1 2">
    <name type="scientific">Diploscapter pachys</name>
    <dbReference type="NCBI Taxonomy" id="2018661"/>
    <lineage>
        <taxon>Eukaryota</taxon>
        <taxon>Metazoa</taxon>
        <taxon>Ecdysozoa</taxon>
        <taxon>Nematoda</taxon>
        <taxon>Chromadorea</taxon>
        <taxon>Rhabditida</taxon>
        <taxon>Rhabditina</taxon>
        <taxon>Rhabditomorpha</taxon>
        <taxon>Rhabditoidea</taxon>
        <taxon>Rhabditidae</taxon>
        <taxon>Diploscapter</taxon>
    </lineage>
</organism>
<dbReference type="EMBL" id="LIAE01008638">
    <property type="protein sequence ID" value="PAV73217.1"/>
    <property type="molecule type" value="Genomic_DNA"/>
</dbReference>
<evidence type="ECO:0000313" key="1">
    <source>
        <dbReference type="EMBL" id="PAV73217.1"/>
    </source>
</evidence>
<comment type="caution">
    <text evidence="1">The sequence shown here is derived from an EMBL/GenBank/DDBJ whole genome shotgun (WGS) entry which is preliminary data.</text>
</comment>
<dbReference type="OrthoDB" id="5808132at2759"/>
<gene>
    <name evidence="1" type="ORF">WR25_14308</name>
</gene>
<dbReference type="AlphaFoldDB" id="A0A2A2KH25"/>
<protein>
    <submittedName>
        <fullName evidence="1">Uncharacterized protein</fullName>
    </submittedName>
</protein>
<evidence type="ECO:0000313" key="2">
    <source>
        <dbReference type="Proteomes" id="UP000218231"/>
    </source>
</evidence>